<dbReference type="InterPro" id="IPR019787">
    <property type="entry name" value="Znf_PHD-finger"/>
</dbReference>
<feature type="region of interest" description="Disordered" evidence="5">
    <location>
        <begin position="506"/>
        <end position="536"/>
    </location>
</feature>
<sequence>MVSRKRAREEMETEEFPQEHSTLDKLRNMWEFANLMQYIALFGDVVKIDREFDIQELESECLKPQPSEMLAQIGLAFLKQVSSHKGLNLEIFDEYTRRQYVAKAPQRNPFGTGEAPHKFNDFDIFTKIRVLQQLSTWTLYNPNYIRERMAATEAEQALWRMEPLGWDSQDRTLFVLDDNRLYRRTDPPPPSPPAKAKSKAPKPKSRGTRNSKRRKVDTPEPDPVEEAEVSVQEENGVQDNGFGGMKWECLCITLEEYQEFLNGIRKSKDPNEKELYKRLEEDVLPAIKEVAEEQSRKEARKLKELEVLQKLATAKRSSRISAKMEKQKELEEAAEAERKRQADLAMAKAEQEKQRRMEEARESRMMTREQRLKEREVKRILHEEELKRLKENSEKLGNTEGRLSERYLKAEMKRRQHELQKLNQEEDWFFDCSVCGLHGENLDDGSHSIQCEKCKVWQHSKCHNIEVAQAERDDFHFICKDCKRREEEAKMPKLPPLKFRLASISPKAQTTQEPSASDAANSNGAAQSSAPSSSATVQAGALPAVVPQTEAAPHIQQPLLNGPSLSPRGQADGPPGSAYGAPIEQSNGSSPSRPYSTGHRTSISATNGFLPSSPLQYQTPRVAPVPHNNINLSFPRPNGSPYGAFRPTPNGSFTNFGQPGSAASPNGPYHSPVKHSPAPSPQQIRVVSAAQAFPNSPNSSFPPPPSQEPVLSPEKHSSPPPLPMSSPVPMPAQLDSSPMRSSANILPDPMTGLSPEKHDGVRPVSSHVMSETPIFPPSKALSPNASPQVMHPPVKKMSPTPEKPRAEGAGQFL</sequence>
<dbReference type="InterPro" id="IPR011011">
    <property type="entry name" value="Znf_FYVE_PHD"/>
</dbReference>
<dbReference type="GO" id="GO:0006355">
    <property type="term" value="P:regulation of DNA-templated transcription"/>
    <property type="evidence" value="ECO:0007669"/>
    <property type="project" value="InterPro"/>
</dbReference>
<reference evidence="7" key="1">
    <citation type="journal article" date="2020" name="Stud. Mycol.">
        <title>101 Dothideomycetes genomes: a test case for predicting lifestyles and emergence of pathogens.</title>
        <authorList>
            <person name="Haridas S."/>
            <person name="Albert R."/>
            <person name="Binder M."/>
            <person name="Bloem J."/>
            <person name="Labutti K."/>
            <person name="Salamov A."/>
            <person name="Andreopoulos B."/>
            <person name="Baker S."/>
            <person name="Barry K."/>
            <person name="Bills G."/>
            <person name="Bluhm B."/>
            <person name="Cannon C."/>
            <person name="Castanera R."/>
            <person name="Culley D."/>
            <person name="Daum C."/>
            <person name="Ezra D."/>
            <person name="Gonzalez J."/>
            <person name="Henrissat B."/>
            <person name="Kuo A."/>
            <person name="Liang C."/>
            <person name="Lipzen A."/>
            <person name="Lutzoni F."/>
            <person name="Magnuson J."/>
            <person name="Mondo S."/>
            <person name="Nolan M."/>
            <person name="Ohm R."/>
            <person name="Pangilinan J."/>
            <person name="Park H.-J."/>
            <person name="Ramirez L."/>
            <person name="Alfaro M."/>
            <person name="Sun H."/>
            <person name="Tritt A."/>
            <person name="Yoshinaga Y."/>
            <person name="Zwiers L.-H."/>
            <person name="Turgeon B."/>
            <person name="Goodwin S."/>
            <person name="Spatafora J."/>
            <person name="Crous P."/>
            <person name="Grigoriev I."/>
        </authorList>
    </citation>
    <scope>NUCLEOTIDE SEQUENCE</scope>
    <source>
        <strain evidence="7">ATCC 74209</strain>
    </source>
</reference>
<dbReference type="InterPro" id="IPR001965">
    <property type="entry name" value="Znf_PHD"/>
</dbReference>
<feature type="compositionally biased region" description="Basic residues" evidence="5">
    <location>
        <begin position="196"/>
        <end position="215"/>
    </location>
</feature>
<dbReference type="Pfam" id="PF00628">
    <property type="entry name" value="PHD"/>
    <property type="match status" value="1"/>
</dbReference>
<dbReference type="Gene3D" id="3.30.40.10">
    <property type="entry name" value="Zinc/RING finger domain, C3HC4 (zinc finger)"/>
    <property type="match status" value="1"/>
</dbReference>
<accession>A0A9P4JHH8</accession>
<evidence type="ECO:0000259" key="6">
    <source>
        <dbReference type="PROSITE" id="PS50016"/>
    </source>
</evidence>
<proteinExistence type="predicted"/>
<feature type="compositionally biased region" description="Basic and acidic residues" evidence="5">
    <location>
        <begin position="349"/>
        <end position="371"/>
    </location>
</feature>
<feature type="domain" description="PHD-type" evidence="6">
    <location>
        <begin position="429"/>
        <end position="485"/>
    </location>
</feature>
<evidence type="ECO:0000256" key="1">
    <source>
        <dbReference type="ARBA" id="ARBA00022723"/>
    </source>
</evidence>
<protein>
    <recommendedName>
        <fullName evidence="6">PHD-type domain-containing protein</fullName>
    </recommendedName>
</protein>
<dbReference type="PANTHER" id="PTHR14296">
    <property type="entry name" value="REMODELING AND SPACING FACTOR 1"/>
    <property type="match status" value="1"/>
</dbReference>
<dbReference type="InterPro" id="IPR019786">
    <property type="entry name" value="Zinc_finger_PHD-type_CS"/>
</dbReference>
<dbReference type="PROSITE" id="PS50016">
    <property type="entry name" value="ZF_PHD_2"/>
    <property type="match status" value="1"/>
</dbReference>
<organism evidence="7 8">
    <name type="scientific">Delitschia confertaspora ATCC 74209</name>
    <dbReference type="NCBI Taxonomy" id="1513339"/>
    <lineage>
        <taxon>Eukaryota</taxon>
        <taxon>Fungi</taxon>
        <taxon>Dikarya</taxon>
        <taxon>Ascomycota</taxon>
        <taxon>Pezizomycotina</taxon>
        <taxon>Dothideomycetes</taxon>
        <taxon>Pleosporomycetidae</taxon>
        <taxon>Pleosporales</taxon>
        <taxon>Delitschiaceae</taxon>
        <taxon>Delitschia</taxon>
    </lineage>
</organism>
<feature type="region of interest" description="Disordered" evidence="5">
    <location>
        <begin position="177"/>
        <end position="238"/>
    </location>
</feature>
<evidence type="ECO:0000313" key="8">
    <source>
        <dbReference type="Proteomes" id="UP000799536"/>
    </source>
</evidence>
<dbReference type="GO" id="GO:0031213">
    <property type="term" value="C:RSF complex"/>
    <property type="evidence" value="ECO:0007669"/>
    <property type="project" value="InterPro"/>
</dbReference>
<feature type="compositionally biased region" description="Polar residues" evidence="5">
    <location>
        <begin position="584"/>
        <end position="619"/>
    </location>
</feature>
<dbReference type="GO" id="GO:0008270">
    <property type="term" value="F:zinc ion binding"/>
    <property type="evidence" value="ECO:0007669"/>
    <property type="project" value="UniProtKB-KW"/>
</dbReference>
<dbReference type="SMART" id="SM00249">
    <property type="entry name" value="PHD"/>
    <property type="match status" value="1"/>
</dbReference>
<evidence type="ECO:0000256" key="5">
    <source>
        <dbReference type="SAM" id="MobiDB-lite"/>
    </source>
</evidence>
<dbReference type="PROSITE" id="PS01359">
    <property type="entry name" value="ZF_PHD_1"/>
    <property type="match status" value="1"/>
</dbReference>
<dbReference type="AlphaFoldDB" id="A0A9P4JHH8"/>
<feature type="region of interest" description="Disordered" evidence="5">
    <location>
        <begin position="316"/>
        <end position="371"/>
    </location>
</feature>
<keyword evidence="2 4" id="KW-0863">Zinc-finger</keyword>
<comment type="caution">
    <text evidence="7">The sequence shown here is derived from an EMBL/GenBank/DDBJ whole genome shotgun (WGS) entry which is preliminary data.</text>
</comment>
<feature type="compositionally biased region" description="Acidic residues" evidence="5">
    <location>
        <begin position="219"/>
        <end position="228"/>
    </location>
</feature>
<keyword evidence="1" id="KW-0479">Metal-binding</keyword>
<dbReference type="InterPro" id="IPR028938">
    <property type="entry name" value="Rsf1-like"/>
</dbReference>
<dbReference type="PANTHER" id="PTHR14296:SF3">
    <property type="entry name" value="DIKAR, ISOFORM F"/>
    <property type="match status" value="1"/>
</dbReference>
<evidence type="ECO:0000256" key="2">
    <source>
        <dbReference type="ARBA" id="ARBA00022771"/>
    </source>
</evidence>
<evidence type="ECO:0000313" key="7">
    <source>
        <dbReference type="EMBL" id="KAF2199230.1"/>
    </source>
</evidence>
<feature type="compositionally biased region" description="Polar residues" evidence="5">
    <location>
        <begin position="734"/>
        <end position="744"/>
    </location>
</feature>
<dbReference type="Proteomes" id="UP000799536">
    <property type="component" value="Unassembled WGS sequence"/>
</dbReference>
<name>A0A9P4JHH8_9PLEO</name>
<feature type="compositionally biased region" description="Basic and acidic residues" evidence="5">
    <location>
        <begin position="322"/>
        <end position="342"/>
    </location>
</feature>
<dbReference type="SUPFAM" id="SSF57903">
    <property type="entry name" value="FYVE/PHD zinc finger"/>
    <property type="match status" value="1"/>
</dbReference>
<feature type="compositionally biased region" description="Basic and acidic residues" evidence="5">
    <location>
        <begin position="177"/>
        <end position="186"/>
    </location>
</feature>
<gene>
    <name evidence="7" type="ORF">GQ43DRAFT_125283</name>
</gene>
<dbReference type="InterPro" id="IPR013083">
    <property type="entry name" value="Znf_RING/FYVE/PHD"/>
</dbReference>
<dbReference type="OrthoDB" id="303107at2759"/>
<keyword evidence="8" id="KW-1185">Reference proteome</keyword>
<evidence type="ECO:0000256" key="4">
    <source>
        <dbReference type="PROSITE-ProRule" id="PRU00146"/>
    </source>
</evidence>
<keyword evidence="3" id="KW-0862">Zinc</keyword>
<feature type="region of interest" description="Disordered" evidence="5">
    <location>
        <begin position="557"/>
        <end position="681"/>
    </location>
</feature>
<evidence type="ECO:0000256" key="3">
    <source>
        <dbReference type="ARBA" id="ARBA00022833"/>
    </source>
</evidence>
<feature type="region of interest" description="Disordered" evidence="5">
    <location>
        <begin position="693"/>
        <end position="813"/>
    </location>
</feature>
<feature type="compositionally biased region" description="Low complexity" evidence="5">
    <location>
        <begin position="515"/>
        <end position="536"/>
    </location>
</feature>
<dbReference type="EMBL" id="ML994088">
    <property type="protein sequence ID" value="KAF2199230.1"/>
    <property type="molecule type" value="Genomic_DNA"/>
</dbReference>
<feature type="compositionally biased region" description="Pro residues" evidence="5">
    <location>
        <begin position="718"/>
        <end position="730"/>
    </location>
</feature>
<feature type="compositionally biased region" description="Polar residues" evidence="5">
    <location>
        <begin position="649"/>
        <end position="664"/>
    </location>
</feature>